<organism evidence="5 6">
    <name type="scientific">Rhypophila decipiens</name>
    <dbReference type="NCBI Taxonomy" id="261697"/>
    <lineage>
        <taxon>Eukaryota</taxon>
        <taxon>Fungi</taxon>
        <taxon>Dikarya</taxon>
        <taxon>Ascomycota</taxon>
        <taxon>Pezizomycotina</taxon>
        <taxon>Sordariomycetes</taxon>
        <taxon>Sordariomycetidae</taxon>
        <taxon>Sordariales</taxon>
        <taxon>Naviculisporaceae</taxon>
        <taxon>Rhypophila</taxon>
    </lineage>
</organism>
<dbReference type="FunFam" id="3.30.420.10:FF:000100">
    <property type="entry name" value="3'-5' exonuclease/helicase (Wrn), putative"/>
    <property type="match status" value="1"/>
</dbReference>
<keyword evidence="5" id="KW-0547">Nucleotide-binding</keyword>
<dbReference type="PANTHER" id="PTHR13620">
    <property type="entry name" value="3-5 EXONUCLEASE"/>
    <property type="match status" value="1"/>
</dbReference>
<keyword evidence="6" id="KW-1185">Reference proteome</keyword>
<dbReference type="SUPFAM" id="SSF53098">
    <property type="entry name" value="Ribonuclease H-like"/>
    <property type="match status" value="1"/>
</dbReference>
<dbReference type="Gene3D" id="3.30.420.10">
    <property type="entry name" value="Ribonuclease H-like superfamily/Ribonuclease H"/>
    <property type="match status" value="1"/>
</dbReference>
<evidence type="ECO:0000259" key="4">
    <source>
        <dbReference type="SMART" id="SM00474"/>
    </source>
</evidence>
<dbReference type="SMART" id="SM00474">
    <property type="entry name" value="35EXOc"/>
    <property type="match status" value="1"/>
</dbReference>
<comment type="caution">
    <text evidence="5">The sequence shown here is derived from an EMBL/GenBank/DDBJ whole genome shotgun (WGS) entry which is preliminary data.</text>
</comment>
<protein>
    <submittedName>
        <fullName evidence="5">Werner syndrome helicase</fullName>
    </submittedName>
</protein>
<dbReference type="AlphaFoldDB" id="A0AAN6YED2"/>
<name>A0AAN6YED2_9PEZI</name>
<dbReference type="EMBL" id="MU858062">
    <property type="protein sequence ID" value="KAK4217091.1"/>
    <property type="molecule type" value="Genomic_DNA"/>
</dbReference>
<keyword evidence="5" id="KW-0067">ATP-binding</keyword>
<feature type="compositionally biased region" description="Polar residues" evidence="3">
    <location>
        <begin position="430"/>
        <end position="444"/>
    </location>
</feature>
<dbReference type="GO" id="GO:0003676">
    <property type="term" value="F:nucleic acid binding"/>
    <property type="evidence" value="ECO:0007669"/>
    <property type="project" value="InterPro"/>
</dbReference>
<dbReference type="Pfam" id="PF01612">
    <property type="entry name" value="DNA_pol_A_exo1"/>
    <property type="match status" value="1"/>
</dbReference>
<dbReference type="GO" id="GO:0006139">
    <property type="term" value="P:nucleobase-containing compound metabolic process"/>
    <property type="evidence" value="ECO:0007669"/>
    <property type="project" value="InterPro"/>
</dbReference>
<sequence>MESQQRKSNIWHPSRGFVFAGDTRVVYPRLPTTRFYSAPAVVSGSENESRVTSGSGSLGENLVAADNAVETQHVTTAVPVSGAEPTPDDRTKPSEASIEAHESAAVGEAKEDPADMEPPFTPLEYKIPPDVFRAAKLASQDSPESYWSYNLYRGPDENGDLNTKIKVHYCTSQYTTERVLQQYFMDEELLGFDLEWEPDASSAQGAKKNVSLVQLASKSRIGLFHVALFNEKSGLVAPSLKKIMEDPGVTKVGVAIKGDCTRLRKYLLIDSRGVFELSNLYKLVKFSTSEEYQFINRKLVSLASQVQEYLRLPLFKGSMVRSSAWSRALKMDQIVYSASDAYAAVQLYATLDHLRQKLDPTPPLPHFVEEGKPIRLADGVVLPTAEEAPPQETDTGANQTVSPSEKYLDSLKDTILIEGDDSSEPLLLPGQSSTKETTTKSLPSPQQPKDKRVADAEALAAEYRSNKPILANVKQNSYAAAYQLRAYYMWHNNTDLGPKEIAALLRNPPLQTTTVVNYILETIRLEKLPYDGARLKSELLSCVPKEALSSWRYYHFVGKNLLRT</sequence>
<dbReference type="InterPro" id="IPR036397">
    <property type="entry name" value="RNaseH_sf"/>
</dbReference>
<keyword evidence="2" id="KW-0378">Hydrolase</keyword>
<evidence type="ECO:0000313" key="6">
    <source>
        <dbReference type="Proteomes" id="UP001301769"/>
    </source>
</evidence>
<dbReference type="GO" id="GO:0008408">
    <property type="term" value="F:3'-5' exonuclease activity"/>
    <property type="evidence" value="ECO:0007669"/>
    <property type="project" value="InterPro"/>
</dbReference>
<proteinExistence type="predicted"/>
<keyword evidence="5" id="KW-0347">Helicase</keyword>
<reference evidence="5" key="2">
    <citation type="submission" date="2023-05" db="EMBL/GenBank/DDBJ databases">
        <authorList>
            <consortium name="Lawrence Berkeley National Laboratory"/>
            <person name="Steindorff A."/>
            <person name="Hensen N."/>
            <person name="Bonometti L."/>
            <person name="Westerberg I."/>
            <person name="Brannstrom I.O."/>
            <person name="Guillou S."/>
            <person name="Cros-Aarteil S."/>
            <person name="Calhoun S."/>
            <person name="Haridas S."/>
            <person name="Kuo A."/>
            <person name="Mondo S."/>
            <person name="Pangilinan J."/>
            <person name="Riley R."/>
            <person name="Labutti K."/>
            <person name="Andreopoulos B."/>
            <person name="Lipzen A."/>
            <person name="Chen C."/>
            <person name="Yanf M."/>
            <person name="Daum C."/>
            <person name="Ng V."/>
            <person name="Clum A."/>
            <person name="Ohm R."/>
            <person name="Martin F."/>
            <person name="Silar P."/>
            <person name="Natvig D."/>
            <person name="Lalanne C."/>
            <person name="Gautier V."/>
            <person name="Ament-Velasquez S.L."/>
            <person name="Kruys A."/>
            <person name="Hutchinson M.I."/>
            <person name="Powell A.J."/>
            <person name="Barry K."/>
            <person name="Miller A.N."/>
            <person name="Grigoriev I.V."/>
            <person name="Debuchy R."/>
            <person name="Gladieux P."/>
            <person name="Thoren M.H."/>
            <person name="Johannesson H."/>
        </authorList>
    </citation>
    <scope>NUCLEOTIDE SEQUENCE</scope>
    <source>
        <strain evidence="5">PSN293</strain>
    </source>
</reference>
<dbReference type="InterPro" id="IPR002562">
    <property type="entry name" value="3'-5'_exonuclease_dom"/>
</dbReference>
<feature type="region of interest" description="Disordered" evidence="3">
    <location>
        <begin position="76"/>
        <end position="122"/>
    </location>
</feature>
<dbReference type="PANTHER" id="PTHR13620:SF104">
    <property type="entry name" value="EXONUCLEASE 3'-5' DOMAIN-CONTAINING PROTEIN 2"/>
    <property type="match status" value="1"/>
</dbReference>
<reference evidence="5" key="1">
    <citation type="journal article" date="2023" name="Mol. Phylogenet. Evol.">
        <title>Genome-scale phylogeny and comparative genomics of the fungal order Sordariales.</title>
        <authorList>
            <person name="Hensen N."/>
            <person name="Bonometti L."/>
            <person name="Westerberg I."/>
            <person name="Brannstrom I.O."/>
            <person name="Guillou S."/>
            <person name="Cros-Aarteil S."/>
            <person name="Calhoun S."/>
            <person name="Haridas S."/>
            <person name="Kuo A."/>
            <person name="Mondo S."/>
            <person name="Pangilinan J."/>
            <person name="Riley R."/>
            <person name="LaButti K."/>
            <person name="Andreopoulos B."/>
            <person name="Lipzen A."/>
            <person name="Chen C."/>
            <person name="Yan M."/>
            <person name="Daum C."/>
            <person name="Ng V."/>
            <person name="Clum A."/>
            <person name="Steindorff A."/>
            <person name="Ohm R.A."/>
            <person name="Martin F."/>
            <person name="Silar P."/>
            <person name="Natvig D.O."/>
            <person name="Lalanne C."/>
            <person name="Gautier V."/>
            <person name="Ament-Velasquez S.L."/>
            <person name="Kruys A."/>
            <person name="Hutchinson M.I."/>
            <person name="Powell A.J."/>
            <person name="Barry K."/>
            <person name="Miller A.N."/>
            <person name="Grigoriev I.V."/>
            <person name="Debuchy R."/>
            <person name="Gladieux P."/>
            <person name="Hiltunen Thoren M."/>
            <person name="Johannesson H."/>
        </authorList>
    </citation>
    <scope>NUCLEOTIDE SEQUENCE</scope>
    <source>
        <strain evidence="5">PSN293</strain>
    </source>
</reference>
<dbReference type="GO" id="GO:0004386">
    <property type="term" value="F:helicase activity"/>
    <property type="evidence" value="ECO:0007669"/>
    <property type="project" value="UniProtKB-KW"/>
</dbReference>
<evidence type="ECO:0000256" key="2">
    <source>
        <dbReference type="ARBA" id="ARBA00022801"/>
    </source>
</evidence>
<gene>
    <name evidence="5" type="ORF">QBC37DRAFT_278045</name>
</gene>
<dbReference type="GO" id="GO:0005634">
    <property type="term" value="C:nucleus"/>
    <property type="evidence" value="ECO:0007669"/>
    <property type="project" value="TreeGrafter"/>
</dbReference>
<feature type="region of interest" description="Disordered" evidence="3">
    <location>
        <begin position="421"/>
        <end position="454"/>
    </location>
</feature>
<dbReference type="CDD" id="cd06141">
    <property type="entry name" value="WRN_exo"/>
    <property type="match status" value="1"/>
</dbReference>
<feature type="compositionally biased region" description="Basic and acidic residues" evidence="3">
    <location>
        <begin position="87"/>
        <end position="113"/>
    </location>
</feature>
<dbReference type="InterPro" id="IPR012337">
    <property type="entry name" value="RNaseH-like_sf"/>
</dbReference>
<accession>A0AAN6YED2</accession>
<dbReference type="Proteomes" id="UP001301769">
    <property type="component" value="Unassembled WGS sequence"/>
</dbReference>
<evidence type="ECO:0000313" key="5">
    <source>
        <dbReference type="EMBL" id="KAK4217091.1"/>
    </source>
</evidence>
<dbReference type="InterPro" id="IPR051132">
    <property type="entry name" value="3-5_Exonuclease_domain"/>
</dbReference>
<evidence type="ECO:0000256" key="3">
    <source>
        <dbReference type="SAM" id="MobiDB-lite"/>
    </source>
</evidence>
<evidence type="ECO:0000256" key="1">
    <source>
        <dbReference type="ARBA" id="ARBA00022722"/>
    </source>
</evidence>
<dbReference type="GO" id="GO:0005737">
    <property type="term" value="C:cytoplasm"/>
    <property type="evidence" value="ECO:0007669"/>
    <property type="project" value="TreeGrafter"/>
</dbReference>
<keyword evidence="1" id="KW-0540">Nuclease</keyword>
<feature type="domain" description="3'-5' exonuclease" evidence="4">
    <location>
        <begin position="167"/>
        <end position="356"/>
    </location>
</feature>